<protein>
    <recommendedName>
        <fullName evidence="15">AA9 family lytic polysaccharide monooxygenase</fullName>
        <ecNumber evidence="15">1.14.99.56</ecNumber>
    </recommendedName>
    <alternativeName>
        <fullName evidence="15">Endo-beta-1,4-glucanase</fullName>
    </alternativeName>
    <alternativeName>
        <fullName evidence="15">Glycosyl hydrolase 61 family protein</fullName>
    </alternativeName>
</protein>
<evidence type="ECO:0000256" key="6">
    <source>
        <dbReference type="ARBA" id="ARBA00023001"/>
    </source>
</evidence>
<evidence type="ECO:0000256" key="10">
    <source>
        <dbReference type="ARBA" id="ARBA00023157"/>
    </source>
</evidence>
<dbReference type="GO" id="GO:0030245">
    <property type="term" value="P:cellulose catabolic process"/>
    <property type="evidence" value="ECO:0007669"/>
    <property type="project" value="UniProtKB-UniRule"/>
</dbReference>
<keyword evidence="7" id="KW-0560">Oxidoreductase</keyword>
<dbReference type="OrthoDB" id="5558646at2759"/>
<keyword evidence="11 15" id="KW-0119">Carbohydrate metabolism</keyword>
<organism evidence="19 20">
    <name type="scientific">Plenodomus tracheiphilus IPT5</name>
    <dbReference type="NCBI Taxonomy" id="1408161"/>
    <lineage>
        <taxon>Eukaryota</taxon>
        <taxon>Fungi</taxon>
        <taxon>Dikarya</taxon>
        <taxon>Ascomycota</taxon>
        <taxon>Pezizomycotina</taxon>
        <taxon>Dothideomycetes</taxon>
        <taxon>Pleosporomycetidae</taxon>
        <taxon>Pleosporales</taxon>
        <taxon>Pleosporineae</taxon>
        <taxon>Leptosphaeriaceae</taxon>
        <taxon>Plenodomus</taxon>
    </lineage>
</organism>
<evidence type="ECO:0000256" key="14">
    <source>
        <dbReference type="ARBA" id="ARBA00045077"/>
    </source>
</evidence>
<evidence type="ECO:0000256" key="2">
    <source>
        <dbReference type="ARBA" id="ARBA00004613"/>
    </source>
</evidence>
<keyword evidence="8" id="KW-0186">Copper</keyword>
<dbReference type="Pfam" id="PF03443">
    <property type="entry name" value="AA9"/>
    <property type="match status" value="1"/>
</dbReference>
<evidence type="ECO:0000259" key="18">
    <source>
        <dbReference type="PROSITE" id="PS51164"/>
    </source>
</evidence>
<comment type="catalytic activity">
    <reaction evidence="14 15">
        <text>[(1-&gt;4)-beta-D-glucosyl]n+m + reduced acceptor + O2 = 4-dehydro-beta-D-glucosyl-[(1-&gt;4)-beta-D-glucosyl]n-1 + [(1-&gt;4)-beta-D-glucosyl]m + acceptor + H2O.</text>
        <dbReference type="EC" id="1.14.99.56"/>
    </reaction>
</comment>
<feature type="chain" id="PRO_5025378853" description="AA9 family lytic polysaccharide monooxygenase" evidence="17">
    <location>
        <begin position="21"/>
        <end position="352"/>
    </location>
</feature>
<evidence type="ECO:0000256" key="17">
    <source>
        <dbReference type="SAM" id="SignalP"/>
    </source>
</evidence>
<dbReference type="AlphaFoldDB" id="A0A6A7B1G1"/>
<evidence type="ECO:0000256" key="5">
    <source>
        <dbReference type="ARBA" id="ARBA00022729"/>
    </source>
</evidence>
<comment type="domain">
    <text evidence="15">Has a modular structure: an endo-beta-1,4-glucanase catalytic module at the N-terminus, a linker rich in serines and threonines, and a C-terminal carbohydrate-binding module (CBM).</text>
</comment>
<feature type="signal peptide" evidence="17">
    <location>
        <begin position="1"/>
        <end position="20"/>
    </location>
</feature>
<evidence type="ECO:0000256" key="12">
    <source>
        <dbReference type="ARBA" id="ARBA00023326"/>
    </source>
</evidence>
<evidence type="ECO:0000256" key="8">
    <source>
        <dbReference type="ARBA" id="ARBA00023008"/>
    </source>
</evidence>
<comment type="similarity">
    <text evidence="13">Belongs to the polysaccharide monooxygenase AA9 family.</text>
</comment>
<feature type="domain" description="CBM1" evidence="18">
    <location>
        <begin position="316"/>
        <end position="352"/>
    </location>
</feature>
<dbReference type="InterPro" id="IPR049892">
    <property type="entry name" value="AA9"/>
</dbReference>
<dbReference type="GO" id="GO:0005576">
    <property type="term" value="C:extracellular region"/>
    <property type="evidence" value="ECO:0007669"/>
    <property type="project" value="UniProtKB-SubCell"/>
</dbReference>
<dbReference type="SMART" id="SM00236">
    <property type="entry name" value="fCBD"/>
    <property type="match status" value="1"/>
</dbReference>
<sequence length="352" mass="35738">MKTSSILALAVAGGAQFVAAHTTLYNILVNGKDQGLGNKAGGYIDSPPNNSPITDVTSKDMTCNVAGTKATTSVTVAGGDEITFEWHHDSNSPSDDIVASSHKGPIMVYVAKAGTSPSWTKIAEDGFDGKTWAVDKLIAGSYTGKRGQHTVKLPNLAAGDYFLRPEIIALHEGDRPSGAQFYMECVHVKVTGSGTATLPAGVSFPGAYKATDPGILFNMYAGKTSYPIPGPKVWNGVSNGGAAPAPAPATSKAPAASSSATTKSPAASSSATTKAPGAPAPAKPTCSTSKGALSAPAKSTLTTIVKPTTTPVVGGAVARKWAQCGGQGYTGAKTCAAGCKCIVQNPWYSQCL</sequence>
<gene>
    <name evidence="19" type="ORF">T440DRAFT_427001</name>
</gene>
<feature type="compositionally biased region" description="Low complexity" evidence="16">
    <location>
        <begin position="242"/>
        <end position="277"/>
    </location>
</feature>
<dbReference type="GO" id="GO:0008810">
    <property type="term" value="F:cellulase activity"/>
    <property type="evidence" value="ECO:0007669"/>
    <property type="project" value="UniProtKB-UniRule"/>
</dbReference>
<dbReference type="InterPro" id="IPR000254">
    <property type="entry name" value="CBD"/>
</dbReference>
<evidence type="ECO:0000256" key="11">
    <source>
        <dbReference type="ARBA" id="ARBA00023277"/>
    </source>
</evidence>
<evidence type="ECO:0000256" key="7">
    <source>
        <dbReference type="ARBA" id="ARBA00023002"/>
    </source>
</evidence>
<evidence type="ECO:0000256" key="13">
    <source>
        <dbReference type="ARBA" id="ARBA00044502"/>
    </source>
</evidence>
<evidence type="ECO:0000256" key="9">
    <source>
        <dbReference type="ARBA" id="ARBA00023033"/>
    </source>
</evidence>
<feature type="region of interest" description="Disordered" evidence="16">
    <location>
        <begin position="242"/>
        <end position="293"/>
    </location>
</feature>
<evidence type="ECO:0000256" key="15">
    <source>
        <dbReference type="RuleBase" id="RU368122"/>
    </source>
</evidence>
<reference evidence="19" key="1">
    <citation type="submission" date="2020-01" db="EMBL/GenBank/DDBJ databases">
        <authorList>
            <consortium name="DOE Joint Genome Institute"/>
            <person name="Haridas S."/>
            <person name="Albert R."/>
            <person name="Binder M."/>
            <person name="Bloem J."/>
            <person name="Labutti K."/>
            <person name="Salamov A."/>
            <person name="Andreopoulos B."/>
            <person name="Baker S.E."/>
            <person name="Barry K."/>
            <person name="Bills G."/>
            <person name="Bluhm B.H."/>
            <person name="Cannon C."/>
            <person name="Castanera R."/>
            <person name="Culley D.E."/>
            <person name="Daum C."/>
            <person name="Ezra D."/>
            <person name="Gonzalez J.B."/>
            <person name="Henrissat B."/>
            <person name="Kuo A."/>
            <person name="Liang C."/>
            <person name="Lipzen A."/>
            <person name="Lutzoni F."/>
            <person name="Magnuson J."/>
            <person name="Mondo S."/>
            <person name="Nolan M."/>
            <person name="Ohm R."/>
            <person name="Pangilinan J."/>
            <person name="Park H.-J."/>
            <person name="Ramirez L."/>
            <person name="Alfaro M."/>
            <person name="Sun H."/>
            <person name="Tritt A."/>
            <person name="Yoshinaga Y."/>
            <person name="Zwiers L.-H."/>
            <person name="Turgeon B.G."/>
            <person name="Goodwin S.B."/>
            <person name="Spatafora J.W."/>
            <person name="Crous P.W."/>
            <person name="Grigoriev I.V."/>
        </authorList>
    </citation>
    <scope>NUCLEOTIDE SEQUENCE</scope>
    <source>
        <strain evidence="19">IPT5</strain>
    </source>
</reference>
<dbReference type="PANTHER" id="PTHR33353:SF17">
    <property type="entry name" value="ENDO-BETA-1,4-GLUCANASE D"/>
    <property type="match status" value="1"/>
</dbReference>
<dbReference type="EMBL" id="MU006312">
    <property type="protein sequence ID" value="KAF2849330.1"/>
    <property type="molecule type" value="Genomic_DNA"/>
</dbReference>
<name>A0A6A7B1G1_9PLEO</name>
<dbReference type="SUPFAM" id="SSF57180">
    <property type="entry name" value="Cellulose-binding domain"/>
    <property type="match status" value="1"/>
</dbReference>
<comment type="function">
    <text evidence="15">Lytic polysaccharide monooxygenase (LMPO) that depolymerizes crystalline and amorphous polysaccharides via the oxidation of scissile alpha- or beta-(1-4)-glycosidic bonds, yielding C1 and/or C4 oxidation products. Catalysis by LPMOs requires the reduction of the active-site copper from Cu(II) to Cu(I) by a reducing agent and H(2)O(2) or O(2) as a cosubstrate.</text>
</comment>
<evidence type="ECO:0000256" key="1">
    <source>
        <dbReference type="ARBA" id="ARBA00001973"/>
    </source>
</evidence>
<keyword evidence="4" id="KW-0479">Metal-binding</keyword>
<dbReference type="GO" id="GO:0030248">
    <property type="term" value="F:cellulose binding"/>
    <property type="evidence" value="ECO:0007669"/>
    <property type="project" value="UniProtKB-UniRule"/>
</dbReference>
<proteinExistence type="inferred from homology"/>
<dbReference type="PROSITE" id="PS51164">
    <property type="entry name" value="CBM1_2"/>
    <property type="match status" value="1"/>
</dbReference>
<dbReference type="InterPro" id="IPR035971">
    <property type="entry name" value="CBD_sf"/>
</dbReference>
<dbReference type="Proteomes" id="UP000799423">
    <property type="component" value="Unassembled WGS sequence"/>
</dbReference>
<keyword evidence="9" id="KW-0503">Monooxygenase</keyword>
<dbReference type="CDD" id="cd21175">
    <property type="entry name" value="LPMO_AA9"/>
    <property type="match status" value="1"/>
</dbReference>
<evidence type="ECO:0000256" key="4">
    <source>
        <dbReference type="ARBA" id="ARBA00022723"/>
    </source>
</evidence>
<dbReference type="EC" id="1.14.99.56" evidence="15"/>
<accession>A0A6A7B1G1</accession>
<dbReference type="PANTHER" id="PTHR33353">
    <property type="entry name" value="PUTATIVE (AFU_ORTHOLOGUE AFUA_1G12560)-RELATED"/>
    <property type="match status" value="1"/>
</dbReference>
<dbReference type="GO" id="GO:0004497">
    <property type="term" value="F:monooxygenase activity"/>
    <property type="evidence" value="ECO:0007669"/>
    <property type="project" value="UniProtKB-KW"/>
</dbReference>
<keyword evidence="10 15" id="KW-1015">Disulfide bond</keyword>
<keyword evidence="5 17" id="KW-0732">Signal</keyword>
<dbReference type="PROSITE" id="PS00562">
    <property type="entry name" value="CBM1_1"/>
    <property type="match status" value="1"/>
</dbReference>
<evidence type="ECO:0000313" key="20">
    <source>
        <dbReference type="Proteomes" id="UP000799423"/>
    </source>
</evidence>
<keyword evidence="12 15" id="KW-0624">Polysaccharide degradation</keyword>
<keyword evidence="20" id="KW-1185">Reference proteome</keyword>
<comment type="subcellular location">
    <subcellularLocation>
        <location evidence="2 15">Secreted</location>
    </subcellularLocation>
</comment>
<dbReference type="Gene3D" id="2.70.50.70">
    <property type="match status" value="1"/>
</dbReference>
<evidence type="ECO:0000256" key="16">
    <source>
        <dbReference type="SAM" id="MobiDB-lite"/>
    </source>
</evidence>
<keyword evidence="3 15" id="KW-0964">Secreted</keyword>
<dbReference type="GO" id="GO:0046872">
    <property type="term" value="F:metal ion binding"/>
    <property type="evidence" value="ECO:0007669"/>
    <property type="project" value="UniProtKB-KW"/>
</dbReference>
<dbReference type="InterPro" id="IPR005103">
    <property type="entry name" value="AA9_LPMO"/>
</dbReference>
<dbReference type="Pfam" id="PF00734">
    <property type="entry name" value="CBM_1"/>
    <property type="match status" value="1"/>
</dbReference>
<comment type="cofactor">
    <cofactor evidence="1">
        <name>Cu(2+)</name>
        <dbReference type="ChEBI" id="CHEBI:29036"/>
    </cofactor>
</comment>
<keyword evidence="6 15" id="KW-0136">Cellulose degradation</keyword>
<evidence type="ECO:0000313" key="19">
    <source>
        <dbReference type="EMBL" id="KAF2849330.1"/>
    </source>
</evidence>
<evidence type="ECO:0000256" key="3">
    <source>
        <dbReference type="ARBA" id="ARBA00022525"/>
    </source>
</evidence>